<gene>
    <name evidence="12" type="ORF">Cfor_09444</name>
</gene>
<dbReference type="GO" id="GO:0008320">
    <property type="term" value="F:protein transmembrane transporter activity"/>
    <property type="evidence" value="ECO:0007669"/>
    <property type="project" value="InterPro"/>
</dbReference>
<evidence type="ECO:0000256" key="8">
    <source>
        <dbReference type="ARBA" id="ARBA00023114"/>
    </source>
</evidence>
<accession>A0A6L2Q1R0</accession>
<evidence type="ECO:0000256" key="3">
    <source>
        <dbReference type="ARBA" id="ARBA00022448"/>
    </source>
</evidence>
<dbReference type="EMBL" id="BLKM01000655">
    <property type="protein sequence ID" value="GFG36738.1"/>
    <property type="molecule type" value="Genomic_DNA"/>
</dbReference>
<dbReference type="Gene3D" id="2.40.160.10">
    <property type="entry name" value="Porin"/>
    <property type="match status" value="1"/>
</dbReference>
<dbReference type="FunFam" id="2.40.160.10:FF:000005">
    <property type="entry name" value="mitochondrial import receptor subunit TOM40 homolog"/>
    <property type="match status" value="1"/>
</dbReference>
<evidence type="ECO:0000256" key="2">
    <source>
        <dbReference type="ARBA" id="ARBA00010510"/>
    </source>
</evidence>
<keyword evidence="8" id="KW-0406">Ion transport</keyword>
<dbReference type="Pfam" id="PF01459">
    <property type="entry name" value="Porin_3"/>
    <property type="match status" value="1"/>
</dbReference>
<keyword evidence="13" id="KW-1185">Reference proteome</keyword>
<dbReference type="GO" id="GO:0015288">
    <property type="term" value="F:porin activity"/>
    <property type="evidence" value="ECO:0007669"/>
    <property type="project" value="UniProtKB-KW"/>
</dbReference>
<dbReference type="Proteomes" id="UP000502823">
    <property type="component" value="Unassembled WGS sequence"/>
</dbReference>
<evidence type="ECO:0000256" key="10">
    <source>
        <dbReference type="ARBA" id="ARBA00023136"/>
    </source>
</evidence>
<dbReference type="GO" id="GO:0046930">
    <property type="term" value="C:pore complex"/>
    <property type="evidence" value="ECO:0007669"/>
    <property type="project" value="UniProtKB-KW"/>
</dbReference>
<evidence type="ECO:0000256" key="11">
    <source>
        <dbReference type="SAM" id="MobiDB-lite"/>
    </source>
</evidence>
<comment type="caution">
    <text evidence="12">The sequence shown here is derived from an EMBL/GenBank/DDBJ whole genome shotgun (WGS) entry which is preliminary data.</text>
</comment>
<organism evidence="12 13">
    <name type="scientific">Coptotermes formosanus</name>
    <name type="common">Formosan subterranean termite</name>
    <dbReference type="NCBI Taxonomy" id="36987"/>
    <lineage>
        <taxon>Eukaryota</taxon>
        <taxon>Metazoa</taxon>
        <taxon>Ecdysozoa</taxon>
        <taxon>Arthropoda</taxon>
        <taxon>Hexapoda</taxon>
        <taxon>Insecta</taxon>
        <taxon>Pterygota</taxon>
        <taxon>Neoptera</taxon>
        <taxon>Polyneoptera</taxon>
        <taxon>Dictyoptera</taxon>
        <taxon>Blattodea</taxon>
        <taxon>Blattoidea</taxon>
        <taxon>Termitoidae</taxon>
        <taxon>Rhinotermitidae</taxon>
        <taxon>Coptotermes</taxon>
    </lineage>
</organism>
<comment type="subcellular location">
    <subcellularLocation>
        <location evidence="1">Mitochondrion outer membrane</location>
        <topology evidence="1">Multi-pass membrane protein</topology>
    </subcellularLocation>
</comment>
<dbReference type="FunCoup" id="A0A6L2Q1R0">
    <property type="interactions" value="1780"/>
</dbReference>
<dbReference type="CDD" id="cd07305">
    <property type="entry name" value="Porin3_Tom40"/>
    <property type="match status" value="1"/>
</dbReference>
<name>A0A6L2Q1R0_COPFO</name>
<keyword evidence="3" id="KW-0813">Transport</keyword>
<feature type="compositionally biased region" description="Pro residues" evidence="11">
    <location>
        <begin position="14"/>
        <end position="24"/>
    </location>
</feature>
<dbReference type="GO" id="GO:0005741">
    <property type="term" value="C:mitochondrial outer membrane"/>
    <property type="evidence" value="ECO:0007669"/>
    <property type="project" value="UniProtKB-SubCell"/>
</dbReference>
<evidence type="ECO:0000256" key="5">
    <source>
        <dbReference type="ARBA" id="ARBA00022692"/>
    </source>
</evidence>
<keyword evidence="7" id="KW-0653">Protein transport</keyword>
<dbReference type="GO" id="GO:0030150">
    <property type="term" value="P:protein import into mitochondrial matrix"/>
    <property type="evidence" value="ECO:0007669"/>
    <property type="project" value="InterPro"/>
</dbReference>
<keyword evidence="5" id="KW-0812">Transmembrane</keyword>
<evidence type="ECO:0000256" key="1">
    <source>
        <dbReference type="ARBA" id="ARBA00004374"/>
    </source>
</evidence>
<protein>
    <submittedName>
        <fullName evidence="12">Uncharacterized protein</fullName>
    </submittedName>
</protein>
<dbReference type="PANTHER" id="PTHR10802">
    <property type="entry name" value="MITOCHONDRIAL IMPORT RECEPTOR SUBUNIT TOM40"/>
    <property type="match status" value="1"/>
</dbReference>
<evidence type="ECO:0000256" key="6">
    <source>
        <dbReference type="ARBA" id="ARBA00022787"/>
    </source>
</evidence>
<reference evidence="13" key="1">
    <citation type="submission" date="2020-01" db="EMBL/GenBank/DDBJ databases">
        <title>Draft genome sequence of the Termite Coptotermes fromosanus.</title>
        <authorList>
            <person name="Itakura S."/>
            <person name="Yosikawa Y."/>
            <person name="Umezawa K."/>
        </authorList>
    </citation>
    <scope>NUCLEOTIDE SEQUENCE [LARGE SCALE GENOMIC DNA]</scope>
</reference>
<keyword evidence="4" id="KW-1134">Transmembrane beta strand</keyword>
<keyword evidence="9" id="KW-0496">Mitochondrion</keyword>
<keyword evidence="10" id="KW-0472">Membrane</keyword>
<keyword evidence="6" id="KW-1000">Mitochondrion outer membrane</keyword>
<evidence type="ECO:0000256" key="7">
    <source>
        <dbReference type="ARBA" id="ARBA00022927"/>
    </source>
</evidence>
<dbReference type="InParanoid" id="A0A6L2Q1R0"/>
<evidence type="ECO:0000313" key="12">
    <source>
        <dbReference type="EMBL" id="GFG36738.1"/>
    </source>
</evidence>
<dbReference type="InterPro" id="IPR027246">
    <property type="entry name" value="Porin_Euk/Tom40"/>
</dbReference>
<evidence type="ECO:0000256" key="4">
    <source>
        <dbReference type="ARBA" id="ARBA00022452"/>
    </source>
</evidence>
<dbReference type="AlphaFoldDB" id="A0A6L2Q1R0"/>
<dbReference type="OrthoDB" id="19656at2759"/>
<dbReference type="InterPro" id="IPR037930">
    <property type="entry name" value="Tom40"/>
</dbReference>
<evidence type="ECO:0000313" key="13">
    <source>
        <dbReference type="Proteomes" id="UP000502823"/>
    </source>
</evidence>
<proteinExistence type="inferred from homology"/>
<comment type="similarity">
    <text evidence="2">Belongs to the Tom40 family.</text>
</comment>
<evidence type="ECO:0000256" key="9">
    <source>
        <dbReference type="ARBA" id="ARBA00023128"/>
    </source>
</evidence>
<dbReference type="InterPro" id="IPR023614">
    <property type="entry name" value="Porin_dom_sf"/>
</dbReference>
<keyword evidence="8" id="KW-0626">Porin</keyword>
<sequence length="343" mass="36524">MAASQSLGGISPPASMPPPPPPTVGFPSFVKSEGSGARTPADSPSSDQQHSQKNELENPGSMEDLNKKCKDVFPVLFEGAKLMVNKGLSNHFQVSHTINMSSITPSGYRFGATYVGTKQISPTEAFPVLLGDIDPSGNMNAHILHQFGERIKAKFVAQIQNSKFTASQLTTEYKGNDYTLSLTAGNTNIINESGLLVTHYLQSISPSVALGAELVYQYGPSVPGGEIALLSAAARYTGTDTVVSGSLGGAGLHLCYYQRASEQLQLGVELDTNFRLQESVAAIGYQVELPKADLCFRGMVDSSLTVGAVLEKKLQPLPFSFALSGSMNHNKNQFRLGCGFIIG</sequence>
<feature type="region of interest" description="Disordered" evidence="11">
    <location>
        <begin position="1"/>
        <end position="65"/>
    </location>
</feature>